<evidence type="ECO:0000256" key="10">
    <source>
        <dbReference type="SAM" id="Phobius"/>
    </source>
</evidence>
<dbReference type="KEGG" id="cmiu:B1H56_02190"/>
<evidence type="ECO:0000256" key="2">
    <source>
        <dbReference type="ARBA" id="ARBA00008417"/>
    </source>
</evidence>
<keyword evidence="5" id="KW-1003">Cell membrane</keyword>
<dbReference type="InterPro" id="IPR048279">
    <property type="entry name" value="MdtK-like"/>
</dbReference>
<dbReference type="NCBIfam" id="TIGR00797">
    <property type="entry name" value="matE"/>
    <property type="match status" value="1"/>
</dbReference>
<name>A0A136Q6P6_9FIRM</name>
<keyword evidence="4" id="KW-0813">Transport</keyword>
<keyword evidence="7 10" id="KW-1133">Transmembrane helix</keyword>
<accession>A0A136Q6P6</accession>
<keyword evidence="9" id="KW-0046">Antibiotic resistance</keyword>
<dbReference type="AlphaFoldDB" id="A0A136Q6P6"/>
<protein>
    <recommendedName>
        <fullName evidence="3">Multidrug export protein MepA</fullName>
    </recommendedName>
</protein>
<feature type="transmembrane region" description="Helical" evidence="10">
    <location>
        <begin position="374"/>
        <end position="394"/>
    </location>
</feature>
<evidence type="ECO:0000256" key="6">
    <source>
        <dbReference type="ARBA" id="ARBA00022692"/>
    </source>
</evidence>
<feature type="transmembrane region" description="Helical" evidence="10">
    <location>
        <begin position="242"/>
        <end position="264"/>
    </location>
</feature>
<dbReference type="STRING" id="626937.HMPREF3293_01057"/>
<evidence type="ECO:0000256" key="5">
    <source>
        <dbReference type="ARBA" id="ARBA00022475"/>
    </source>
</evidence>
<dbReference type="PATRIC" id="fig|626937.4.peg.1045"/>
<keyword evidence="6 10" id="KW-0812">Transmembrane</keyword>
<dbReference type="InterPro" id="IPR002528">
    <property type="entry name" value="MATE_fam"/>
</dbReference>
<comment type="caution">
    <text evidence="11">The sequence shown here is derived from an EMBL/GenBank/DDBJ whole genome shotgun (WGS) entry which is preliminary data.</text>
</comment>
<dbReference type="InterPro" id="IPR045070">
    <property type="entry name" value="MATE_MepA-like"/>
</dbReference>
<evidence type="ECO:0000313" key="11">
    <source>
        <dbReference type="EMBL" id="KXK66320.1"/>
    </source>
</evidence>
<sequence>MSETVLTETRNPLGYEPIGKLLKTFAWPAIISFLINSVYNIVDQIFIGQGVGYLGNAATTISFPIMTILISFAALVGTGGSAYAALKLGEKKEEEAQRALNNGFILSIIISGVMMAACFLFLDPMLKAFGATADSMAYAKEYSTIILLGTPFNVVSIVLSNMARTDGNPNLSMYSILIGAVLNTILDPLYIFVFHWGVTGAAIATITSQAISTVILSIYFAKSGKSMRFEKKYMKLHGRTCKMILTLGISSFITQIVACVTQIVMNNSLVFYGNQAGVGGDIALSAMGIVMKIAMILAAACIGIGIGAQPILGFNRGAGQPKRIKKTFVMAAWISTVVVIAAWLVCQLFPEAILSLFGDAEPNFTMFAVKCMRLFLGGIFCAGFQIVSTSYFQATGQPFKATILSMLRQLLLLIPLVLILPMYFGLDGILYAGPVADVGSAVIVAVFVIREMKKLNAWIRKEDAEGKQEGLAAA</sequence>
<feature type="transmembrane region" description="Helical" evidence="10">
    <location>
        <begin position="61"/>
        <end position="83"/>
    </location>
</feature>
<organism evidence="11 12">
    <name type="scientific">Christensenella minuta</name>
    <dbReference type="NCBI Taxonomy" id="626937"/>
    <lineage>
        <taxon>Bacteria</taxon>
        <taxon>Bacillati</taxon>
        <taxon>Bacillota</taxon>
        <taxon>Clostridia</taxon>
        <taxon>Christensenellales</taxon>
        <taxon>Christensenellaceae</taxon>
        <taxon>Christensenella</taxon>
    </lineage>
</organism>
<comment type="similarity">
    <text evidence="2">Belongs to the multi antimicrobial extrusion (MATE) (TC 2.A.66.1) family. MepA subfamily.</text>
</comment>
<dbReference type="GO" id="GO:0015297">
    <property type="term" value="F:antiporter activity"/>
    <property type="evidence" value="ECO:0007669"/>
    <property type="project" value="InterPro"/>
</dbReference>
<evidence type="ECO:0000256" key="9">
    <source>
        <dbReference type="ARBA" id="ARBA00023251"/>
    </source>
</evidence>
<feature type="transmembrane region" description="Helical" evidence="10">
    <location>
        <begin position="199"/>
        <end position="221"/>
    </location>
</feature>
<dbReference type="EMBL" id="LSZW01000047">
    <property type="protein sequence ID" value="KXK66320.1"/>
    <property type="molecule type" value="Genomic_DNA"/>
</dbReference>
<dbReference type="InterPro" id="IPR051327">
    <property type="entry name" value="MATE_MepA_subfamily"/>
</dbReference>
<dbReference type="PANTHER" id="PTHR43823">
    <property type="entry name" value="SPORULATION PROTEIN YKVU"/>
    <property type="match status" value="1"/>
</dbReference>
<evidence type="ECO:0000256" key="4">
    <source>
        <dbReference type="ARBA" id="ARBA00022448"/>
    </source>
</evidence>
<dbReference type="CDD" id="cd13143">
    <property type="entry name" value="MATE_MepA_like"/>
    <property type="match status" value="1"/>
</dbReference>
<feature type="transmembrane region" description="Helical" evidence="10">
    <location>
        <begin position="21"/>
        <end position="41"/>
    </location>
</feature>
<feature type="transmembrane region" description="Helical" evidence="10">
    <location>
        <begin position="142"/>
        <end position="159"/>
    </location>
</feature>
<dbReference type="Proteomes" id="UP000070366">
    <property type="component" value="Unassembled WGS sequence"/>
</dbReference>
<keyword evidence="8 10" id="KW-0472">Membrane</keyword>
<feature type="transmembrane region" description="Helical" evidence="10">
    <location>
        <begin position="104"/>
        <end position="122"/>
    </location>
</feature>
<evidence type="ECO:0000256" key="1">
    <source>
        <dbReference type="ARBA" id="ARBA00004651"/>
    </source>
</evidence>
<dbReference type="PANTHER" id="PTHR43823:SF3">
    <property type="entry name" value="MULTIDRUG EXPORT PROTEIN MEPA"/>
    <property type="match status" value="1"/>
</dbReference>
<dbReference type="PIRSF" id="PIRSF006603">
    <property type="entry name" value="DinF"/>
    <property type="match status" value="1"/>
</dbReference>
<dbReference type="RefSeq" id="WP_066520616.1">
    <property type="nucleotide sequence ID" value="NZ_CABMOF010000003.1"/>
</dbReference>
<feature type="transmembrane region" description="Helical" evidence="10">
    <location>
        <begin position="430"/>
        <end position="449"/>
    </location>
</feature>
<keyword evidence="12" id="KW-1185">Reference proteome</keyword>
<evidence type="ECO:0000256" key="3">
    <source>
        <dbReference type="ARBA" id="ARBA00022106"/>
    </source>
</evidence>
<dbReference type="GO" id="GO:0046677">
    <property type="term" value="P:response to antibiotic"/>
    <property type="evidence" value="ECO:0007669"/>
    <property type="project" value="UniProtKB-KW"/>
</dbReference>
<evidence type="ECO:0000256" key="7">
    <source>
        <dbReference type="ARBA" id="ARBA00022989"/>
    </source>
</evidence>
<feature type="transmembrane region" description="Helical" evidence="10">
    <location>
        <begin position="284"/>
        <end position="307"/>
    </location>
</feature>
<dbReference type="Pfam" id="PF01554">
    <property type="entry name" value="MatE"/>
    <property type="match status" value="2"/>
</dbReference>
<dbReference type="GO" id="GO:0005886">
    <property type="term" value="C:plasma membrane"/>
    <property type="evidence" value="ECO:0007669"/>
    <property type="project" value="UniProtKB-SubCell"/>
</dbReference>
<comment type="subcellular location">
    <subcellularLocation>
        <location evidence="1">Cell membrane</location>
        <topology evidence="1">Multi-pass membrane protein</topology>
    </subcellularLocation>
</comment>
<feature type="transmembrane region" description="Helical" evidence="10">
    <location>
        <begin position="406"/>
        <end position="424"/>
    </location>
</feature>
<feature type="transmembrane region" description="Helical" evidence="10">
    <location>
        <begin position="171"/>
        <end position="193"/>
    </location>
</feature>
<evidence type="ECO:0000256" key="8">
    <source>
        <dbReference type="ARBA" id="ARBA00023136"/>
    </source>
</evidence>
<proteinExistence type="inferred from homology"/>
<dbReference type="OrthoDB" id="9811110at2"/>
<evidence type="ECO:0000313" key="12">
    <source>
        <dbReference type="Proteomes" id="UP000070366"/>
    </source>
</evidence>
<reference evidence="11 12" key="1">
    <citation type="submission" date="2016-02" db="EMBL/GenBank/DDBJ databases">
        <authorList>
            <person name="Wen L."/>
            <person name="He K."/>
            <person name="Yang H."/>
        </authorList>
    </citation>
    <scope>NUCLEOTIDE SEQUENCE [LARGE SCALE GENOMIC DNA]</scope>
    <source>
        <strain evidence="11 12">DSM 22607</strain>
    </source>
</reference>
<feature type="transmembrane region" description="Helical" evidence="10">
    <location>
        <begin position="328"/>
        <end position="354"/>
    </location>
</feature>
<dbReference type="GO" id="GO:0042910">
    <property type="term" value="F:xenobiotic transmembrane transporter activity"/>
    <property type="evidence" value="ECO:0007669"/>
    <property type="project" value="InterPro"/>
</dbReference>
<gene>
    <name evidence="11" type="ORF">HMPREF3293_01057</name>
</gene>